<dbReference type="AlphaFoldDB" id="A0A1D1VCR5"/>
<gene>
    <name evidence="1" type="primary">RvY_07762-1</name>
    <name evidence="1" type="synonym">RvY_07762.1</name>
    <name evidence="1" type="ORF">RvY_07762</name>
</gene>
<protein>
    <submittedName>
        <fullName evidence="1">Uncharacterized protein</fullName>
    </submittedName>
</protein>
<comment type="caution">
    <text evidence="1">The sequence shown here is derived from an EMBL/GenBank/DDBJ whole genome shotgun (WGS) entry which is preliminary data.</text>
</comment>
<reference evidence="1 2" key="1">
    <citation type="journal article" date="2016" name="Nat. Commun.">
        <title>Extremotolerant tardigrade genome and improved radiotolerance of human cultured cells by tardigrade-unique protein.</title>
        <authorList>
            <person name="Hashimoto T."/>
            <person name="Horikawa D.D."/>
            <person name="Saito Y."/>
            <person name="Kuwahara H."/>
            <person name="Kozuka-Hata H."/>
            <person name="Shin-I T."/>
            <person name="Minakuchi Y."/>
            <person name="Ohishi K."/>
            <person name="Motoyama A."/>
            <person name="Aizu T."/>
            <person name="Enomoto A."/>
            <person name="Kondo K."/>
            <person name="Tanaka S."/>
            <person name="Hara Y."/>
            <person name="Koshikawa S."/>
            <person name="Sagara H."/>
            <person name="Miura T."/>
            <person name="Yokobori S."/>
            <person name="Miyagawa K."/>
            <person name="Suzuki Y."/>
            <person name="Kubo T."/>
            <person name="Oyama M."/>
            <person name="Kohara Y."/>
            <person name="Fujiyama A."/>
            <person name="Arakawa K."/>
            <person name="Katayama T."/>
            <person name="Toyoda A."/>
            <person name="Kunieda T."/>
        </authorList>
    </citation>
    <scope>NUCLEOTIDE SEQUENCE [LARGE SCALE GENOMIC DNA]</scope>
    <source>
        <strain evidence="1 2">YOKOZUNA-1</strain>
    </source>
</reference>
<organism evidence="1 2">
    <name type="scientific">Ramazzottius varieornatus</name>
    <name type="common">Water bear</name>
    <name type="synonym">Tardigrade</name>
    <dbReference type="NCBI Taxonomy" id="947166"/>
    <lineage>
        <taxon>Eukaryota</taxon>
        <taxon>Metazoa</taxon>
        <taxon>Ecdysozoa</taxon>
        <taxon>Tardigrada</taxon>
        <taxon>Eutardigrada</taxon>
        <taxon>Parachela</taxon>
        <taxon>Hypsibioidea</taxon>
        <taxon>Ramazzottiidae</taxon>
        <taxon>Ramazzottius</taxon>
    </lineage>
</organism>
<evidence type="ECO:0000313" key="1">
    <source>
        <dbReference type="EMBL" id="GAU96298.1"/>
    </source>
</evidence>
<dbReference type="EMBL" id="BDGG01000003">
    <property type="protein sequence ID" value="GAU96298.1"/>
    <property type="molecule type" value="Genomic_DNA"/>
</dbReference>
<evidence type="ECO:0000313" key="2">
    <source>
        <dbReference type="Proteomes" id="UP000186922"/>
    </source>
</evidence>
<name>A0A1D1VCR5_RAMVA</name>
<accession>A0A1D1VCR5</accession>
<keyword evidence="2" id="KW-1185">Reference proteome</keyword>
<dbReference type="Proteomes" id="UP000186922">
    <property type="component" value="Unassembled WGS sequence"/>
</dbReference>
<proteinExistence type="predicted"/>
<sequence>MTFNIGEWACNKHSTMHRDLITISGYQKKGPDRPCIVQFLEAYPEVITPSGGQSLRSRI</sequence>